<feature type="transmembrane region" description="Helical" evidence="8">
    <location>
        <begin position="142"/>
        <end position="164"/>
    </location>
</feature>
<feature type="transmembrane region" description="Helical" evidence="8">
    <location>
        <begin position="85"/>
        <end position="105"/>
    </location>
</feature>
<evidence type="ECO:0000256" key="5">
    <source>
        <dbReference type="ARBA" id="ARBA00022692"/>
    </source>
</evidence>
<feature type="transmembrane region" description="Helical" evidence="8">
    <location>
        <begin position="12"/>
        <end position="39"/>
    </location>
</feature>
<organism evidence="10 11">
    <name type="scientific">Paralcaligenes ureilyticus</name>
    <dbReference type="NCBI Taxonomy" id="627131"/>
    <lineage>
        <taxon>Bacteria</taxon>
        <taxon>Pseudomonadati</taxon>
        <taxon>Pseudomonadota</taxon>
        <taxon>Betaproteobacteria</taxon>
        <taxon>Burkholderiales</taxon>
        <taxon>Alcaligenaceae</taxon>
        <taxon>Paralcaligenes</taxon>
    </lineage>
</organism>
<dbReference type="InterPro" id="IPR035906">
    <property type="entry name" value="MetI-like_sf"/>
</dbReference>
<dbReference type="Pfam" id="PF00528">
    <property type="entry name" value="BPD_transp_1"/>
    <property type="match status" value="1"/>
</dbReference>
<evidence type="ECO:0000256" key="7">
    <source>
        <dbReference type="ARBA" id="ARBA00023136"/>
    </source>
</evidence>
<evidence type="ECO:0000256" key="2">
    <source>
        <dbReference type="ARBA" id="ARBA00010072"/>
    </source>
</evidence>
<keyword evidence="6 8" id="KW-1133">Transmembrane helix</keyword>
<comment type="subcellular location">
    <subcellularLocation>
        <location evidence="1">Cell inner membrane</location>
        <topology evidence="1">Multi-pass membrane protein</topology>
    </subcellularLocation>
    <subcellularLocation>
        <location evidence="8">Cell membrane</location>
        <topology evidence="8">Multi-pass membrane protein</topology>
    </subcellularLocation>
</comment>
<dbReference type="GO" id="GO:0043190">
    <property type="term" value="C:ATP-binding cassette (ABC) transporter complex"/>
    <property type="evidence" value="ECO:0007669"/>
    <property type="project" value="InterPro"/>
</dbReference>
<keyword evidence="4" id="KW-1003">Cell membrane</keyword>
<reference evidence="10 11" key="1">
    <citation type="submission" date="2019-03" db="EMBL/GenBank/DDBJ databases">
        <title>Genomic Encyclopedia of Type Strains, Phase IV (KMG-IV): sequencing the most valuable type-strain genomes for metagenomic binning, comparative biology and taxonomic classification.</title>
        <authorList>
            <person name="Goeker M."/>
        </authorList>
    </citation>
    <scope>NUCLEOTIDE SEQUENCE [LARGE SCALE GENOMIC DNA]</scope>
    <source>
        <strain evidence="10 11">DSM 24591</strain>
    </source>
</reference>
<dbReference type="SUPFAM" id="SSF161098">
    <property type="entry name" value="MetI-like"/>
    <property type="match status" value="1"/>
</dbReference>
<dbReference type="InterPro" id="IPR010065">
    <property type="entry name" value="AA_ABC_transptr_permease_3TM"/>
</dbReference>
<dbReference type="GO" id="GO:0022857">
    <property type="term" value="F:transmembrane transporter activity"/>
    <property type="evidence" value="ECO:0007669"/>
    <property type="project" value="InterPro"/>
</dbReference>
<dbReference type="NCBIfam" id="TIGR01726">
    <property type="entry name" value="HEQRo_perm_3TM"/>
    <property type="match status" value="1"/>
</dbReference>
<evidence type="ECO:0000256" key="8">
    <source>
        <dbReference type="RuleBase" id="RU363032"/>
    </source>
</evidence>
<keyword evidence="5 8" id="KW-0812">Transmembrane</keyword>
<dbReference type="CDD" id="cd06261">
    <property type="entry name" value="TM_PBP2"/>
    <property type="match status" value="1"/>
</dbReference>
<dbReference type="GO" id="GO:0006865">
    <property type="term" value="P:amino acid transport"/>
    <property type="evidence" value="ECO:0007669"/>
    <property type="project" value="TreeGrafter"/>
</dbReference>
<dbReference type="PANTHER" id="PTHR30614:SF34">
    <property type="entry name" value="BLR6398 PROTEIN"/>
    <property type="match status" value="1"/>
</dbReference>
<comment type="caution">
    <text evidence="10">The sequence shown here is derived from an EMBL/GenBank/DDBJ whole genome shotgun (WGS) entry which is preliminary data.</text>
</comment>
<accession>A0A4R3MC88</accession>
<dbReference type="Proteomes" id="UP000295525">
    <property type="component" value="Unassembled WGS sequence"/>
</dbReference>
<dbReference type="InterPro" id="IPR043429">
    <property type="entry name" value="ArtM/GltK/GlnP/TcyL/YhdX-like"/>
</dbReference>
<feature type="domain" description="ABC transmembrane type-1" evidence="9">
    <location>
        <begin position="17"/>
        <end position="205"/>
    </location>
</feature>
<evidence type="ECO:0000259" key="9">
    <source>
        <dbReference type="PROSITE" id="PS50928"/>
    </source>
</evidence>
<comment type="similarity">
    <text evidence="2">Belongs to the binding-protein-dependent transport system permease family. HisMQ subfamily.</text>
</comment>
<dbReference type="PROSITE" id="PS50928">
    <property type="entry name" value="ABC_TM1"/>
    <property type="match status" value="1"/>
</dbReference>
<feature type="transmembrane region" description="Helical" evidence="8">
    <location>
        <begin position="51"/>
        <end position="79"/>
    </location>
</feature>
<protein>
    <submittedName>
        <fullName evidence="10">Amino acid ABC transporter membrane protein 2 (PAAT family)</fullName>
    </submittedName>
</protein>
<keyword evidence="11" id="KW-1185">Reference proteome</keyword>
<dbReference type="RefSeq" id="WP_132579421.1">
    <property type="nucleotide sequence ID" value="NZ_SMAJ01000001.1"/>
</dbReference>
<dbReference type="AlphaFoldDB" id="A0A4R3MC88"/>
<gene>
    <name evidence="10" type="ORF">EDC26_101230</name>
</gene>
<evidence type="ECO:0000256" key="3">
    <source>
        <dbReference type="ARBA" id="ARBA00022448"/>
    </source>
</evidence>
<dbReference type="EMBL" id="SMAJ01000001">
    <property type="protein sequence ID" value="TCT11006.1"/>
    <property type="molecule type" value="Genomic_DNA"/>
</dbReference>
<keyword evidence="7 8" id="KW-0472">Membrane</keyword>
<dbReference type="PANTHER" id="PTHR30614">
    <property type="entry name" value="MEMBRANE COMPONENT OF AMINO ACID ABC TRANSPORTER"/>
    <property type="match status" value="1"/>
</dbReference>
<evidence type="ECO:0000256" key="1">
    <source>
        <dbReference type="ARBA" id="ARBA00004429"/>
    </source>
</evidence>
<feature type="transmembrane region" description="Helical" evidence="8">
    <location>
        <begin position="184"/>
        <end position="205"/>
    </location>
</feature>
<evidence type="ECO:0000313" key="11">
    <source>
        <dbReference type="Proteomes" id="UP000295525"/>
    </source>
</evidence>
<dbReference type="OrthoDB" id="7255919at2"/>
<dbReference type="Gene3D" id="1.10.3720.10">
    <property type="entry name" value="MetI-like"/>
    <property type="match status" value="1"/>
</dbReference>
<keyword evidence="3 8" id="KW-0813">Transport</keyword>
<dbReference type="InterPro" id="IPR000515">
    <property type="entry name" value="MetI-like"/>
</dbReference>
<sequence length="217" mass="23810">MMGFTLLGMGQILILAARWTVLLSLISFIGGGVVGLLLLACRLAGRKKITALIDVYVEIFQGTPLLLQLFLVFFGLPLLGVDVSAWLAASVTLTLYTSAYLLDIWGGCVASISRGQWNSGASLGMSYPQQLRYVVLPQALRIAIAPTVGFMVQVVKSTALASIIGMVELTKTGNMLSNSTFRPFPIYGMVAMLYFFICFPLTWYARKLEKRHQQSTR</sequence>
<proteinExistence type="inferred from homology"/>
<evidence type="ECO:0000256" key="6">
    <source>
        <dbReference type="ARBA" id="ARBA00022989"/>
    </source>
</evidence>
<evidence type="ECO:0000313" key="10">
    <source>
        <dbReference type="EMBL" id="TCT11006.1"/>
    </source>
</evidence>
<evidence type="ECO:0000256" key="4">
    <source>
        <dbReference type="ARBA" id="ARBA00022475"/>
    </source>
</evidence>
<name>A0A4R3MC88_9BURK</name>